<dbReference type="InterPro" id="IPR001054">
    <property type="entry name" value="A/G_cyclase"/>
</dbReference>
<dbReference type="GO" id="GO:0004016">
    <property type="term" value="F:adenylate cyclase activity"/>
    <property type="evidence" value="ECO:0007669"/>
    <property type="project" value="TreeGrafter"/>
</dbReference>
<dbReference type="OMA" id="DCHASKT"/>
<comment type="caution">
    <text evidence="12">The sequence shown here is derived from an EMBL/GenBank/DDBJ whole genome shotgun (WGS) entry which is preliminary data.</text>
</comment>
<keyword evidence="6 10" id="KW-1133">Transmembrane helix</keyword>
<evidence type="ECO:0000256" key="2">
    <source>
        <dbReference type="ARBA" id="ARBA00012202"/>
    </source>
</evidence>
<keyword evidence="5" id="KW-0547">Nucleotide-binding</keyword>
<keyword evidence="3 10" id="KW-0812">Transmembrane</keyword>
<dbReference type="EMBL" id="BFAA01004001">
    <property type="protein sequence ID" value="GCB63347.1"/>
    <property type="molecule type" value="Genomic_DNA"/>
</dbReference>
<evidence type="ECO:0000256" key="7">
    <source>
        <dbReference type="ARBA" id="ARBA00023136"/>
    </source>
</evidence>
<dbReference type="GO" id="GO:0000166">
    <property type="term" value="F:nucleotide binding"/>
    <property type="evidence" value="ECO:0007669"/>
    <property type="project" value="UniProtKB-KW"/>
</dbReference>
<dbReference type="InterPro" id="IPR029787">
    <property type="entry name" value="Nucleotide_cyclase"/>
</dbReference>
<proteinExistence type="predicted"/>
<dbReference type="GO" id="GO:0004383">
    <property type="term" value="F:guanylate cyclase activity"/>
    <property type="evidence" value="ECO:0007669"/>
    <property type="project" value="UniProtKB-EC"/>
</dbReference>
<dbReference type="CDD" id="cd07302">
    <property type="entry name" value="CHD"/>
    <property type="match status" value="1"/>
</dbReference>
<evidence type="ECO:0000256" key="5">
    <source>
        <dbReference type="ARBA" id="ARBA00022741"/>
    </source>
</evidence>
<feature type="domain" description="Guanylate cyclase" evidence="11">
    <location>
        <begin position="387"/>
        <end position="488"/>
    </location>
</feature>
<evidence type="ECO:0000256" key="3">
    <source>
        <dbReference type="ARBA" id="ARBA00022692"/>
    </source>
</evidence>
<dbReference type="AlphaFoldDB" id="A0A401NR66"/>
<protein>
    <recommendedName>
        <fullName evidence="2">guanylate cyclase</fullName>
        <ecNumber evidence="2">4.6.1.2</ecNumber>
    </recommendedName>
</protein>
<comment type="subcellular location">
    <subcellularLocation>
        <location evidence="1">Membrane</location>
        <topology evidence="1">Single-pass type I membrane protein</topology>
    </subcellularLocation>
</comment>
<dbReference type="GO" id="GO:0001653">
    <property type="term" value="F:peptide receptor activity"/>
    <property type="evidence" value="ECO:0007669"/>
    <property type="project" value="TreeGrafter"/>
</dbReference>
<dbReference type="SMART" id="SM00044">
    <property type="entry name" value="CYCc"/>
    <property type="match status" value="1"/>
</dbReference>
<gene>
    <name evidence="12" type="ORF">scyTo_0009648</name>
</gene>
<evidence type="ECO:0000259" key="11">
    <source>
        <dbReference type="PROSITE" id="PS50125"/>
    </source>
</evidence>
<evidence type="ECO:0000256" key="8">
    <source>
        <dbReference type="ARBA" id="ARBA00023239"/>
    </source>
</evidence>
<dbReference type="GO" id="GO:0035556">
    <property type="term" value="P:intracellular signal transduction"/>
    <property type="evidence" value="ECO:0007669"/>
    <property type="project" value="InterPro"/>
</dbReference>
<dbReference type="SUPFAM" id="SSF55073">
    <property type="entry name" value="Nucleotide cyclase"/>
    <property type="match status" value="1"/>
</dbReference>
<dbReference type="Gene3D" id="6.10.250.780">
    <property type="match status" value="1"/>
</dbReference>
<dbReference type="FunFam" id="3.30.70.1230:FF:000030">
    <property type="entry name" value="Si:ch211-215j19.12"/>
    <property type="match status" value="1"/>
</dbReference>
<dbReference type="Proteomes" id="UP000288216">
    <property type="component" value="Unassembled WGS sequence"/>
</dbReference>
<dbReference type="OrthoDB" id="1890790at2759"/>
<keyword evidence="8" id="KW-0456">Lyase</keyword>
<evidence type="ECO:0000313" key="13">
    <source>
        <dbReference type="Proteomes" id="UP000288216"/>
    </source>
</evidence>
<evidence type="ECO:0000256" key="6">
    <source>
        <dbReference type="ARBA" id="ARBA00022989"/>
    </source>
</evidence>
<evidence type="ECO:0000256" key="9">
    <source>
        <dbReference type="ARBA" id="ARBA00023293"/>
    </source>
</evidence>
<evidence type="ECO:0000256" key="1">
    <source>
        <dbReference type="ARBA" id="ARBA00004479"/>
    </source>
</evidence>
<accession>A0A401NR66</accession>
<feature type="transmembrane region" description="Helical" evidence="10">
    <location>
        <begin position="304"/>
        <end position="325"/>
    </location>
</feature>
<dbReference type="GO" id="GO:0005886">
    <property type="term" value="C:plasma membrane"/>
    <property type="evidence" value="ECO:0007669"/>
    <property type="project" value="TreeGrafter"/>
</dbReference>
<organism evidence="12 13">
    <name type="scientific">Scyliorhinus torazame</name>
    <name type="common">Cloudy catshark</name>
    <name type="synonym">Catulus torazame</name>
    <dbReference type="NCBI Taxonomy" id="75743"/>
    <lineage>
        <taxon>Eukaryota</taxon>
        <taxon>Metazoa</taxon>
        <taxon>Chordata</taxon>
        <taxon>Craniata</taxon>
        <taxon>Vertebrata</taxon>
        <taxon>Chondrichthyes</taxon>
        <taxon>Elasmobranchii</taxon>
        <taxon>Galeomorphii</taxon>
        <taxon>Galeoidea</taxon>
        <taxon>Carcharhiniformes</taxon>
        <taxon>Scyliorhinidae</taxon>
        <taxon>Scyliorhinus</taxon>
    </lineage>
</organism>
<dbReference type="Pfam" id="PF07701">
    <property type="entry name" value="HNOBA"/>
    <property type="match status" value="1"/>
</dbReference>
<dbReference type="PANTHER" id="PTHR11920:SF497">
    <property type="entry name" value="GUANYLATE CYCLASE"/>
    <property type="match status" value="1"/>
</dbReference>
<keyword evidence="9" id="KW-0141">cGMP biosynthesis</keyword>
<dbReference type="InterPro" id="IPR011645">
    <property type="entry name" value="HNOB_dom_associated"/>
</dbReference>
<dbReference type="Gene3D" id="3.30.70.1230">
    <property type="entry name" value="Nucleotide cyclase"/>
    <property type="match status" value="1"/>
</dbReference>
<evidence type="ECO:0000256" key="10">
    <source>
        <dbReference type="SAM" id="Phobius"/>
    </source>
</evidence>
<keyword evidence="13" id="KW-1185">Reference proteome</keyword>
<reference evidence="12 13" key="1">
    <citation type="journal article" date="2018" name="Nat. Ecol. Evol.">
        <title>Shark genomes provide insights into elasmobranch evolution and the origin of vertebrates.</title>
        <authorList>
            <person name="Hara Y"/>
            <person name="Yamaguchi K"/>
            <person name="Onimaru K"/>
            <person name="Kadota M"/>
            <person name="Koyanagi M"/>
            <person name="Keeley SD"/>
            <person name="Tatsumi K"/>
            <person name="Tanaka K"/>
            <person name="Motone F"/>
            <person name="Kageyama Y"/>
            <person name="Nozu R"/>
            <person name="Adachi N"/>
            <person name="Nishimura O"/>
            <person name="Nakagawa R"/>
            <person name="Tanegashima C"/>
            <person name="Kiyatake I"/>
            <person name="Matsumoto R"/>
            <person name="Murakumo K"/>
            <person name="Nishida K"/>
            <person name="Terakita A"/>
            <person name="Kuratani S"/>
            <person name="Sato K"/>
            <person name="Hyodo S Kuraku.S."/>
        </authorList>
    </citation>
    <scope>NUCLEOTIDE SEQUENCE [LARGE SCALE GENOMIC DNA]</scope>
</reference>
<keyword evidence="4" id="KW-0732">Signal</keyword>
<dbReference type="GO" id="GO:0007168">
    <property type="term" value="P:receptor guanylyl cyclase signaling pathway"/>
    <property type="evidence" value="ECO:0007669"/>
    <property type="project" value="TreeGrafter"/>
</dbReference>
<dbReference type="InterPro" id="IPR050401">
    <property type="entry name" value="Cyclic_nucleotide_synthase"/>
</dbReference>
<dbReference type="Pfam" id="PF00211">
    <property type="entry name" value="Guanylate_cyc"/>
    <property type="match status" value="1"/>
</dbReference>
<dbReference type="EC" id="4.6.1.2" evidence="2"/>
<name>A0A401NR66_SCYTO</name>
<dbReference type="PANTHER" id="PTHR11920">
    <property type="entry name" value="GUANYLYL CYCLASE"/>
    <property type="match status" value="1"/>
</dbReference>
<evidence type="ECO:0000313" key="12">
    <source>
        <dbReference type="EMBL" id="GCB63347.1"/>
    </source>
</evidence>
<dbReference type="STRING" id="75743.A0A401NR66"/>
<sequence>MKRVRNRPCPEAGASRTVRRIGAACLLSLAALLGSISLDLSGSLRAWREAESALEALSSCRNILLLHLINQLQEERGHIWRHQQDPRPGASHLSPTARGRGRIHAICSQLERGQDQCLEGGLTCQRLLNESTGSLSTKGPLLEGEVGTLISWTVSKLLDSLGDPERDMALAKSNQHWADVLSLRLVLRAKEAIFLIHRPQVRATPSGQGEQQGSWHQIITSLNHALFMSDNMQSCCRSNINLSLHFTHYQGVCLFQPSTHLVSQTSDRGLILGDVQQVSVVQDCLLHRSKVSIRRGCRDILSAVSFRITLLSTACLIYPIVLVSFKQMTQWIQDYARSLKERTEDLKRQRRLAEDLLHQMLPKSVAKQLRRREHVEAESYEQVRPVTIYFSDIVGFTTIAASCTPLQVVEMLNNLYMCFDTRIESYDVYKVETIGDAYMVVSGLPERKGTKHADEIAKMALDLVAAVRQVPIPHMPTERLQLRAGIHTADPFHSPPNPQFNVGLLFPQGPDKITLFKLFKQLKK</sequence>
<dbReference type="PROSITE" id="PS50125">
    <property type="entry name" value="GUANYLATE_CYCLASE_2"/>
    <property type="match status" value="1"/>
</dbReference>
<keyword evidence="7 10" id="KW-0472">Membrane</keyword>
<evidence type="ECO:0000256" key="4">
    <source>
        <dbReference type="ARBA" id="ARBA00022729"/>
    </source>
</evidence>